<name>A0AAW9F489_9HYPH</name>
<organism evidence="1">
    <name type="scientific">Agrobacterium rosae</name>
    <dbReference type="NCBI Taxonomy" id="1972867"/>
    <lineage>
        <taxon>Bacteria</taxon>
        <taxon>Pseudomonadati</taxon>
        <taxon>Pseudomonadota</taxon>
        <taxon>Alphaproteobacteria</taxon>
        <taxon>Hyphomicrobiales</taxon>
        <taxon>Rhizobiaceae</taxon>
        <taxon>Rhizobium/Agrobacterium group</taxon>
        <taxon>Agrobacterium</taxon>
    </lineage>
</organism>
<sequence length="122" mass="13793">MMMRLRELLCDELKRQLEAKAPVAPRIPAGGDLLFRWFLDLHRSRTYHAAGPNPISYAEIQAYGQLMQWPIESRHVMILRAMDQTYLECRMKPQAEAPEGVKTLPPISTAPVTAGLVDAMFG</sequence>
<dbReference type="Pfam" id="PF23812">
    <property type="entry name" value="Phage_TAC_18"/>
    <property type="match status" value="1"/>
</dbReference>
<gene>
    <name evidence="1" type="ORF">RMR22_03480</name>
</gene>
<accession>A0AAW9F489</accession>
<evidence type="ECO:0000313" key="1">
    <source>
        <dbReference type="EMBL" id="MDX8301292.1"/>
    </source>
</evidence>
<proteinExistence type="predicted"/>
<protein>
    <submittedName>
        <fullName evidence="1">Uncharacterized protein</fullName>
    </submittedName>
</protein>
<dbReference type="EMBL" id="JAVRAF010000001">
    <property type="protein sequence ID" value="MDX8301292.1"/>
    <property type="molecule type" value="Genomic_DNA"/>
</dbReference>
<reference evidence="1" key="1">
    <citation type="journal article" date="2023" name="Phytobiomes J">
        <title>Deciphering the key players within the bacterial microbiota associated with aerial crown gall tumors on rhododendron: Insights into the gallobiome.</title>
        <authorList>
            <person name="Kuzmanovic N."/>
            <person name="Nesme J."/>
            <person name="Wolf J."/>
            <person name="Neumann-Schaal M."/>
            <person name="Petersen J."/>
            <person name="Fernandez-Gnecco G."/>
            <person name="Sproeer C."/>
            <person name="Bunk B."/>
            <person name="Overmann J."/>
            <person name="Sorensen S.J."/>
            <person name="Idczak E."/>
            <person name="Smalla K."/>
        </authorList>
    </citation>
    <scope>NUCLEOTIDE SEQUENCE</scope>
    <source>
        <strain evidence="1">Rho-11.1</strain>
    </source>
</reference>
<dbReference type="InterPro" id="IPR056919">
    <property type="entry name" value="Phage_TAC_18"/>
</dbReference>
<dbReference type="AlphaFoldDB" id="A0AAW9F489"/>
<comment type="caution">
    <text evidence="1">The sequence shown here is derived from an EMBL/GenBank/DDBJ whole genome shotgun (WGS) entry which is preliminary data.</text>
</comment>